<organism evidence="1 2">
    <name type="scientific">Streptomyces pulveraceus</name>
    <dbReference type="NCBI Taxonomy" id="68258"/>
    <lineage>
        <taxon>Bacteria</taxon>
        <taxon>Bacillati</taxon>
        <taxon>Actinomycetota</taxon>
        <taxon>Actinomycetes</taxon>
        <taxon>Kitasatosporales</taxon>
        <taxon>Streptomycetaceae</taxon>
        <taxon>Streptomyces</taxon>
    </lineage>
</organism>
<dbReference type="Pfam" id="PF13646">
    <property type="entry name" value="HEAT_2"/>
    <property type="match status" value="1"/>
</dbReference>
<name>A0ABW1GUY2_9ACTN</name>
<sequence>MTAARVARASEADHDGHAYWALVWETAQRENGQTALRCGLGLLRSADVLERKVGCDVVGNVADAHEPLRSEAATALMALAEVETAACVLLSLVCGLGRAQDPRAVPVLVRLSGHEDADLRRQVASEIALVNSGLPDGPDVRALIRLTQDQDPEVRNWAAFTLGFQLEQDTTAIRDALWKCTTDECGEVREEGARGLARRHDPRAVPLIAHLLDSDDGSQVFTLDAAAILGVPELLPALAAHEPDPPETDRAIAACDPVRRARMEDDAWTVVVELDRLRSDIGAALSSPRYESVHRMKLTHRETSDAGYDAASLLTRADGDPVRAAELVVADLTGSAGSGPRTDRLPESAG</sequence>
<dbReference type="InterPro" id="IPR011989">
    <property type="entry name" value="ARM-like"/>
</dbReference>
<dbReference type="SUPFAM" id="SSF48371">
    <property type="entry name" value="ARM repeat"/>
    <property type="match status" value="1"/>
</dbReference>
<comment type="caution">
    <text evidence="1">The sequence shown here is derived from an EMBL/GenBank/DDBJ whole genome shotgun (WGS) entry which is preliminary data.</text>
</comment>
<dbReference type="InterPro" id="IPR016024">
    <property type="entry name" value="ARM-type_fold"/>
</dbReference>
<accession>A0ABW1GUY2</accession>
<keyword evidence="2" id="KW-1185">Reference proteome</keyword>
<reference evidence="2" key="1">
    <citation type="journal article" date="2019" name="Int. J. Syst. Evol. Microbiol.">
        <title>The Global Catalogue of Microorganisms (GCM) 10K type strain sequencing project: providing services to taxonomists for standard genome sequencing and annotation.</title>
        <authorList>
            <consortium name="The Broad Institute Genomics Platform"/>
            <consortium name="The Broad Institute Genome Sequencing Center for Infectious Disease"/>
            <person name="Wu L."/>
            <person name="Ma J."/>
        </authorList>
    </citation>
    <scope>NUCLEOTIDE SEQUENCE [LARGE SCALE GENOMIC DNA]</scope>
    <source>
        <strain evidence="2">JCM 4147</strain>
    </source>
</reference>
<dbReference type="Gene3D" id="1.25.10.10">
    <property type="entry name" value="Leucine-rich Repeat Variant"/>
    <property type="match status" value="1"/>
</dbReference>
<evidence type="ECO:0000313" key="1">
    <source>
        <dbReference type="EMBL" id="MFC5918669.1"/>
    </source>
</evidence>
<dbReference type="EMBL" id="JBHSPU010000042">
    <property type="protein sequence ID" value="MFC5918669.1"/>
    <property type="molecule type" value="Genomic_DNA"/>
</dbReference>
<protein>
    <submittedName>
        <fullName evidence="1">HEAT repeat domain-containing protein</fullName>
    </submittedName>
</protein>
<gene>
    <name evidence="1" type="ORF">ACFP1B_35345</name>
</gene>
<proteinExistence type="predicted"/>
<dbReference type="RefSeq" id="WP_344516740.1">
    <property type="nucleotide sequence ID" value="NZ_BAAATU010000043.1"/>
</dbReference>
<dbReference type="Proteomes" id="UP001596200">
    <property type="component" value="Unassembled WGS sequence"/>
</dbReference>
<evidence type="ECO:0000313" key="2">
    <source>
        <dbReference type="Proteomes" id="UP001596200"/>
    </source>
</evidence>